<accession>A0A1V1NWE0</accession>
<feature type="domain" description="CHAT" evidence="1">
    <location>
        <begin position="76"/>
        <end position="310"/>
    </location>
</feature>
<dbReference type="SUPFAM" id="SSF52540">
    <property type="entry name" value="P-loop containing nucleoside triphosphate hydrolases"/>
    <property type="match status" value="1"/>
</dbReference>
<dbReference type="InterPro" id="IPR027417">
    <property type="entry name" value="P-loop_NTPase"/>
</dbReference>
<comment type="caution">
    <text evidence="2">The sequence shown here is derived from an EMBL/GenBank/DDBJ whole genome shotgun (WGS) entry which is preliminary data.</text>
</comment>
<sequence length="646" mass="73032">MYNQITITQQNKVLINNLPAHEIDQSVINRAFDLNNALLENQKLYASSQSIELGSLLFQMLDGSGGAVQKMMDDASNKGETLLIYGNFPPNLDVLPFELMFFQKRFLLQGNVNLFRLVSERGKTRKFLPKQEPLKVLFMACSPEGQTVLQFEKEEEFILHRTEKLHMDLYVEDSGSLEGLETEIIGEANVDMVHLSGHAGIDKDLGSVFYMEDDMGNVAKVNPEMLWRSLKNFPPKVLFLSGCSTGKRASKDNAASFTEQMVDFGIPFVFGWSHPVSDYGASLFEGFFYEYLSMGKTIAQAVQLARKDCQGYHVWPIFRVYTDATPAQSLIAAGKKVRLKNPRKAVHKTLKGGKVKVLEKGFVGRRRSLQHGIRVMKGYEDQAGIIITGAAGVGKSCLSGKIIERFLDKKLLLHHGKLEIGALFQNLIDLFEQYDIQSGLAEIHSDKPHEEKIKSLFRNAFQELPCIIYLDDFEQNLEYANGVSENERCQVKSEYLPIIRGLLKAIPWSQGKTNVIISSRYPFTLNQGGRDLALEHLYRIPLMSMHDADLDKKVNQLTHINQSAHKDLFISASGGNPRLLEWLDEIAAEAHKYDLNQLQQQLEGKQDQYRLEYLASQLARTQGQDFELFLAQCAVFRKPVTESAFT</sequence>
<reference evidence="3" key="1">
    <citation type="submission" date="2012-11" db="EMBL/GenBank/DDBJ databases">
        <authorList>
            <person name="Lucero-Rivera Y.E."/>
            <person name="Tovar-Ramirez D."/>
        </authorList>
    </citation>
    <scope>NUCLEOTIDE SEQUENCE [LARGE SCALE GENOMIC DNA]</scope>
    <source>
        <strain evidence="3">Araruama</strain>
    </source>
</reference>
<dbReference type="Gene3D" id="3.40.50.300">
    <property type="entry name" value="P-loop containing nucleotide triphosphate hydrolases"/>
    <property type="match status" value="1"/>
</dbReference>
<dbReference type="InterPro" id="IPR024983">
    <property type="entry name" value="CHAT_dom"/>
</dbReference>
<dbReference type="Pfam" id="PF12770">
    <property type="entry name" value="CHAT"/>
    <property type="match status" value="1"/>
</dbReference>
<proteinExistence type="predicted"/>
<dbReference type="EMBL" id="ATBP01001676">
    <property type="protein sequence ID" value="ETR66900.1"/>
    <property type="molecule type" value="Genomic_DNA"/>
</dbReference>
<evidence type="ECO:0000259" key="1">
    <source>
        <dbReference type="Pfam" id="PF12770"/>
    </source>
</evidence>
<organism evidence="2 3">
    <name type="scientific">Candidatus Magnetoglobus multicellularis str. Araruama</name>
    <dbReference type="NCBI Taxonomy" id="890399"/>
    <lineage>
        <taxon>Bacteria</taxon>
        <taxon>Pseudomonadati</taxon>
        <taxon>Thermodesulfobacteriota</taxon>
        <taxon>Desulfobacteria</taxon>
        <taxon>Desulfobacterales</taxon>
        <taxon>Desulfobacteraceae</taxon>
        <taxon>Candidatus Magnetoglobus</taxon>
    </lineage>
</organism>
<dbReference type="AlphaFoldDB" id="A0A1V1NWE0"/>
<gene>
    <name evidence="2" type="ORF">OMM_12198</name>
</gene>
<dbReference type="Proteomes" id="UP000189670">
    <property type="component" value="Unassembled WGS sequence"/>
</dbReference>
<protein>
    <recommendedName>
        <fullName evidence="1">CHAT domain-containing protein</fullName>
    </recommendedName>
</protein>
<feature type="non-terminal residue" evidence="2">
    <location>
        <position position="646"/>
    </location>
</feature>
<evidence type="ECO:0000313" key="3">
    <source>
        <dbReference type="Proteomes" id="UP000189670"/>
    </source>
</evidence>
<evidence type="ECO:0000313" key="2">
    <source>
        <dbReference type="EMBL" id="ETR66900.1"/>
    </source>
</evidence>
<name>A0A1V1NWE0_9BACT</name>